<protein>
    <submittedName>
        <fullName evidence="1">Uncharacterized protein</fullName>
    </submittedName>
</protein>
<evidence type="ECO:0000313" key="1">
    <source>
        <dbReference type="EMBL" id="PWQ94687.1"/>
    </source>
</evidence>
<reference evidence="1 2" key="1">
    <citation type="submission" date="2018-05" db="EMBL/GenBank/DDBJ databases">
        <title>Leucothrix arctica sp. nov., isolated from Arctic seawater.</title>
        <authorList>
            <person name="Choi A."/>
            <person name="Baek K."/>
        </authorList>
    </citation>
    <scope>NUCLEOTIDE SEQUENCE [LARGE SCALE GENOMIC DNA]</scope>
    <source>
        <strain evidence="1 2">IMCC9719</strain>
    </source>
</reference>
<keyword evidence="2" id="KW-1185">Reference proteome</keyword>
<sequence>MKARCAFGAVLLLSRPLKYGTKLDITTSYNLNYVELRSALIYLQSGNFKASLMTKAIESALRDTNKHSANNVQS</sequence>
<name>A0A317C8R1_9GAMM</name>
<proteinExistence type="predicted"/>
<organism evidence="1 2">
    <name type="scientific">Leucothrix arctica</name>
    <dbReference type="NCBI Taxonomy" id="1481894"/>
    <lineage>
        <taxon>Bacteria</taxon>
        <taxon>Pseudomonadati</taxon>
        <taxon>Pseudomonadota</taxon>
        <taxon>Gammaproteobacteria</taxon>
        <taxon>Thiotrichales</taxon>
        <taxon>Thiotrichaceae</taxon>
        <taxon>Leucothrix</taxon>
    </lineage>
</organism>
<gene>
    <name evidence="1" type="ORF">DKT75_15460</name>
</gene>
<comment type="caution">
    <text evidence="1">The sequence shown here is derived from an EMBL/GenBank/DDBJ whole genome shotgun (WGS) entry which is preliminary data.</text>
</comment>
<accession>A0A317C8R1</accession>
<evidence type="ECO:0000313" key="2">
    <source>
        <dbReference type="Proteomes" id="UP000245506"/>
    </source>
</evidence>
<dbReference type="Proteomes" id="UP000245506">
    <property type="component" value="Unassembled WGS sequence"/>
</dbReference>
<dbReference type="EMBL" id="QGKL01000039">
    <property type="protein sequence ID" value="PWQ94687.1"/>
    <property type="molecule type" value="Genomic_DNA"/>
</dbReference>
<dbReference type="AlphaFoldDB" id="A0A317C8R1"/>